<proteinExistence type="predicted"/>
<feature type="region of interest" description="Disordered" evidence="1">
    <location>
        <begin position="1"/>
        <end position="33"/>
    </location>
</feature>
<protein>
    <submittedName>
        <fullName evidence="2">Uncharacterized protein</fullName>
    </submittedName>
</protein>
<name>A0A1B1SG60_9CAUD</name>
<gene>
    <name evidence="2" type="ORF">SEA_CONBOY_86</name>
</gene>
<dbReference type="EMBL" id="KX522650">
    <property type="protein sequence ID" value="ANU79688.1"/>
    <property type="molecule type" value="Genomic_DNA"/>
</dbReference>
<evidence type="ECO:0000313" key="3">
    <source>
        <dbReference type="Proteomes" id="UP000229327"/>
    </source>
</evidence>
<sequence length="107" mass="11879">MSTQSSRESWPEMEASTENLDPANAPLDTSEPPAVRVGDVVLYQPKTWGAQPVPATVTAVLEDSRVCLHIMFPPFLPEDPIDAEQRAFRDITSYLPGTEPGRWTPRD</sequence>
<evidence type="ECO:0000313" key="2">
    <source>
        <dbReference type="EMBL" id="ANU79688.1"/>
    </source>
</evidence>
<dbReference type="Proteomes" id="UP000229327">
    <property type="component" value="Segment"/>
</dbReference>
<evidence type="ECO:0000256" key="1">
    <source>
        <dbReference type="SAM" id="MobiDB-lite"/>
    </source>
</evidence>
<accession>A0A1B1SG60</accession>
<organism evidence="2 3">
    <name type="scientific">Arthrobacter phage Conboy</name>
    <dbReference type="NCBI Taxonomy" id="1873902"/>
    <lineage>
        <taxon>Viruses</taxon>
        <taxon>Duplodnaviria</taxon>
        <taxon>Heunggongvirae</taxon>
        <taxon>Uroviricota</taxon>
        <taxon>Caudoviricetes</taxon>
        <taxon>Klausavirus</taxon>
        <taxon>Klausavirus princesstrina</taxon>
    </lineage>
</organism>
<reference evidence="2 3" key="1">
    <citation type="submission" date="2016-07" db="EMBL/GenBank/DDBJ databases">
        <authorList>
            <person name="Conboy A.J."/>
            <person name="Conboy D.B."/>
            <person name="Dunbar D."/>
            <person name="Moy E.A."/>
            <person name="Schaff J.E."/>
            <person name="Dashiell C.L."/>
            <person name="Macialek J.A."/>
            <person name="Page S.T."/>
            <person name="Bradley K.W."/>
            <person name="Asai D.J."/>
            <person name="Bowman C.A."/>
            <person name="Russell D.A."/>
            <person name="Pope W.H."/>
            <person name="Jacobs-Sera D."/>
            <person name="Hendrix R.W."/>
            <person name="Hatfull G.F."/>
        </authorList>
    </citation>
    <scope>NUCLEOTIDE SEQUENCE [LARGE SCALE GENOMIC DNA]</scope>
</reference>